<feature type="transmembrane region" description="Helical" evidence="1">
    <location>
        <begin position="75"/>
        <end position="99"/>
    </location>
</feature>
<accession>A0A9P5WYN2</accession>
<name>A0A9P5WYN2_9AGAR</name>
<protein>
    <submittedName>
        <fullName evidence="2">Uncharacterized protein</fullName>
    </submittedName>
</protein>
<gene>
    <name evidence="2" type="ORF">P691DRAFT_783164</name>
</gene>
<reference evidence="2" key="1">
    <citation type="submission" date="2020-11" db="EMBL/GenBank/DDBJ databases">
        <authorList>
            <consortium name="DOE Joint Genome Institute"/>
            <person name="Ahrendt S."/>
            <person name="Riley R."/>
            <person name="Andreopoulos W."/>
            <person name="Labutti K."/>
            <person name="Pangilinan J."/>
            <person name="Ruiz-Duenas F.J."/>
            <person name="Barrasa J.M."/>
            <person name="Sanchez-Garcia M."/>
            <person name="Camarero S."/>
            <person name="Miyauchi S."/>
            <person name="Serrano A."/>
            <person name="Linde D."/>
            <person name="Babiker R."/>
            <person name="Drula E."/>
            <person name="Ayuso-Fernandez I."/>
            <person name="Pacheco R."/>
            <person name="Padilla G."/>
            <person name="Ferreira P."/>
            <person name="Barriuso J."/>
            <person name="Kellner H."/>
            <person name="Castanera R."/>
            <person name="Alfaro M."/>
            <person name="Ramirez L."/>
            <person name="Pisabarro A.G."/>
            <person name="Kuo A."/>
            <person name="Tritt A."/>
            <person name="Lipzen A."/>
            <person name="He G."/>
            <person name="Yan M."/>
            <person name="Ng V."/>
            <person name="Cullen D."/>
            <person name="Martin F."/>
            <person name="Rosso M.-N."/>
            <person name="Henrissat B."/>
            <person name="Hibbett D."/>
            <person name="Martinez A.T."/>
            <person name="Grigoriev I.V."/>
        </authorList>
    </citation>
    <scope>NUCLEOTIDE SEQUENCE</scope>
    <source>
        <strain evidence="2">MF-IS2</strain>
    </source>
</reference>
<evidence type="ECO:0000313" key="3">
    <source>
        <dbReference type="Proteomes" id="UP000807342"/>
    </source>
</evidence>
<organism evidence="2 3">
    <name type="scientific">Macrolepiota fuliginosa MF-IS2</name>
    <dbReference type="NCBI Taxonomy" id="1400762"/>
    <lineage>
        <taxon>Eukaryota</taxon>
        <taxon>Fungi</taxon>
        <taxon>Dikarya</taxon>
        <taxon>Basidiomycota</taxon>
        <taxon>Agaricomycotina</taxon>
        <taxon>Agaricomycetes</taxon>
        <taxon>Agaricomycetidae</taxon>
        <taxon>Agaricales</taxon>
        <taxon>Agaricineae</taxon>
        <taxon>Agaricaceae</taxon>
        <taxon>Macrolepiota</taxon>
    </lineage>
</organism>
<dbReference type="Proteomes" id="UP000807342">
    <property type="component" value="Unassembled WGS sequence"/>
</dbReference>
<keyword evidence="1" id="KW-0812">Transmembrane</keyword>
<sequence>MFASGLSLEWLELVLDLGHSRLVWEDMPNSSSIGKWKNIIIKPAGMMKSSLEGTDNVLNTGSDLWLGLLVFNNNWVISIISWSAFLALTMTAIGANVAGRESAHLHFFKLGPILDELELSKGVEGVEGWEKVKELREWVEKKAVKGCRNADHAGIC</sequence>
<evidence type="ECO:0000313" key="2">
    <source>
        <dbReference type="EMBL" id="KAF9440165.1"/>
    </source>
</evidence>
<evidence type="ECO:0000256" key="1">
    <source>
        <dbReference type="SAM" id="Phobius"/>
    </source>
</evidence>
<dbReference type="AlphaFoldDB" id="A0A9P5WYN2"/>
<comment type="caution">
    <text evidence="2">The sequence shown here is derived from an EMBL/GenBank/DDBJ whole genome shotgun (WGS) entry which is preliminary data.</text>
</comment>
<dbReference type="EMBL" id="MU152799">
    <property type="protein sequence ID" value="KAF9440165.1"/>
    <property type="molecule type" value="Genomic_DNA"/>
</dbReference>
<proteinExistence type="predicted"/>
<keyword evidence="1" id="KW-1133">Transmembrane helix</keyword>
<keyword evidence="3" id="KW-1185">Reference proteome</keyword>
<keyword evidence="1" id="KW-0472">Membrane</keyword>